<dbReference type="InterPro" id="IPR040808">
    <property type="entry name" value="DUF5630"/>
</dbReference>
<dbReference type="Proteomes" id="UP000254476">
    <property type="component" value="Unassembled WGS sequence"/>
</dbReference>
<dbReference type="Pfam" id="PF18632">
    <property type="entry name" value="DUF5630"/>
    <property type="match status" value="1"/>
</dbReference>
<evidence type="ECO:0000313" key="4">
    <source>
        <dbReference type="Proteomes" id="UP000254476"/>
    </source>
</evidence>
<evidence type="ECO:0000313" key="2">
    <source>
        <dbReference type="EMBL" id="STX45312.1"/>
    </source>
</evidence>
<gene>
    <name evidence="1" type="ORF">Lgra_3268</name>
    <name evidence="2" type="ORF">NCTC12388_02041</name>
</gene>
<dbReference type="Proteomes" id="UP000054691">
    <property type="component" value="Unassembled WGS sequence"/>
</dbReference>
<organism evidence="2 4">
    <name type="scientific">Legionella gratiana</name>
    <dbReference type="NCBI Taxonomy" id="45066"/>
    <lineage>
        <taxon>Bacteria</taxon>
        <taxon>Pseudomonadati</taxon>
        <taxon>Pseudomonadota</taxon>
        <taxon>Gammaproteobacteria</taxon>
        <taxon>Legionellales</taxon>
        <taxon>Legionellaceae</taxon>
        <taxon>Legionella</taxon>
    </lineage>
</organism>
<reference evidence="2 4" key="2">
    <citation type="submission" date="2018-06" db="EMBL/GenBank/DDBJ databases">
        <authorList>
            <consortium name="Pathogen Informatics"/>
            <person name="Doyle S."/>
        </authorList>
    </citation>
    <scope>NUCLEOTIDE SEQUENCE [LARGE SCALE GENOMIC DNA]</scope>
    <source>
        <strain evidence="2 4">NCTC12388</strain>
    </source>
</reference>
<dbReference type="RefSeq" id="WP_058500231.1">
    <property type="nucleotide sequence ID" value="NZ_CAAAHW010000005.1"/>
</dbReference>
<protein>
    <submittedName>
        <fullName evidence="2">Uncharacterized protein</fullName>
    </submittedName>
</protein>
<proteinExistence type="predicted"/>
<dbReference type="OrthoDB" id="5650991at2"/>
<evidence type="ECO:0000313" key="3">
    <source>
        <dbReference type="Proteomes" id="UP000054691"/>
    </source>
</evidence>
<dbReference type="EMBL" id="UGOB01000001">
    <property type="protein sequence ID" value="STX45312.1"/>
    <property type="molecule type" value="Genomic_DNA"/>
</dbReference>
<sequence>MHEFFYIDHLMITPILVAKEITVHAYSINAINNAYFGKGLIDGNKGAFASWENAIQQTISRGKIPVTIVNDIYNRAANNSKKILADLKSSETEEFTNSSFSCF</sequence>
<evidence type="ECO:0000313" key="1">
    <source>
        <dbReference type="EMBL" id="KTD06491.1"/>
    </source>
</evidence>
<dbReference type="STRING" id="45066.Lgra_3268"/>
<name>A0A378JBY7_9GAMM</name>
<dbReference type="EMBL" id="LNYE01000029">
    <property type="protein sequence ID" value="KTD06491.1"/>
    <property type="molecule type" value="Genomic_DNA"/>
</dbReference>
<dbReference type="AlphaFoldDB" id="A0A378JBY7"/>
<accession>A0A378JBY7</accession>
<keyword evidence="3" id="KW-1185">Reference proteome</keyword>
<reference evidence="1 3" key="1">
    <citation type="submission" date="2015-11" db="EMBL/GenBank/DDBJ databases">
        <title>Genomic analysis of 38 Legionella species identifies large and diverse effector repertoires.</title>
        <authorList>
            <person name="Burstein D."/>
            <person name="Amaro F."/>
            <person name="Zusman T."/>
            <person name="Lifshitz Z."/>
            <person name="Cohen O."/>
            <person name="Gilbert J.A."/>
            <person name="Pupko T."/>
            <person name="Shuman H.A."/>
            <person name="Segal G."/>
        </authorList>
    </citation>
    <scope>NUCLEOTIDE SEQUENCE [LARGE SCALE GENOMIC DNA]</scope>
    <source>
        <strain evidence="1 3">Lyon 8420412</strain>
    </source>
</reference>